<dbReference type="Gene3D" id="3.40.190.170">
    <property type="entry name" value="Bacterial extracellular solute-binding protein, family 7"/>
    <property type="match status" value="1"/>
</dbReference>
<dbReference type="EMBL" id="CP016312">
    <property type="protein sequence ID" value="APD08328.1"/>
    <property type="molecule type" value="Genomic_DNA"/>
</dbReference>
<organism evidence="2 4">
    <name type="scientific">Thermus brockianus</name>
    <dbReference type="NCBI Taxonomy" id="56956"/>
    <lineage>
        <taxon>Bacteria</taxon>
        <taxon>Thermotogati</taxon>
        <taxon>Deinococcota</taxon>
        <taxon>Deinococci</taxon>
        <taxon>Thermales</taxon>
        <taxon>Thermaceae</taxon>
        <taxon>Thermus</taxon>
    </lineage>
</organism>
<dbReference type="EMBL" id="AP025593">
    <property type="protein sequence ID" value="BDG16329.1"/>
    <property type="molecule type" value="Genomic_DNA"/>
</dbReference>
<dbReference type="OrthoDB" id="9815946at2"/>
<evidence type="ECO:0000256" key="1">
    <source>
        <dbReference type="ARBA" id="ARBA00022729"/>
    </source>
</evidence>
<name>A0A1J0LPX7_THEBO</name>
<dbReference type="PANTHER" id="PTHR33376:SF15">
    <property type="entry name" value="BLL6794 PROTEIN"/>
    <property type="match status" value="1"/>
</dbReference>
<reference evidence="2" key="2">
    <citation type="journal article" date="2017" name="Stand. Genomic Sci.">
        <title>Complete genome sequence of Thermus brockianus GE-1 reveals key enzymes of xylan/xylose metabolism.</title>
        <authorList>
            <person name="Schaefers C."/>
            <person name="Blank S."/>
            <person name="Wiebusch S."/>
            <person name="Elleuche S."/>
            <person name="Antranikian G."/>
        </authorList>
    </citation>
    <scope>NUCLEOTIDE SEQUENCE</scope>
    <source>
        <strain evidence="2">GE-1</strain>
    </source>
</reference>
<reference evidence="4" key="1">
    <citation type="submission" date="2016-06" db="EMBL/GenBank/DDBJ databases">
        <title>Whole genome sequencing of Thermus brockianus strain GE-1.</title>
        <authorList>
            <person name="Schaefers C."/>
            <person name="Blank S."/>
            <person name="Wiebusch S."/>
            <person name="Elleuche S."/>
            <person name="Antranikian G."/>
        </authorList>
    </citation>
    <scope>NUCLEOTIDE SEQUENCE [LARGE SCALE GENOMIC DNA]</scope>
    <source>
        <strain evidence="4">GE-1</strain>
    </source>
</reference>
<keyword evidence="5" id="KW-1185">Reference proteome</keyword>
<evidence type="ECO:0000313" key="5">
    <source>
        <dbReference type="Proteomes" id="UP000831120"/>
    </source>
</evidence>
<reference evidence="3 5" key="3">
    <citation type="journal article" date="2022" name="Microbiol. Resour. Announc.">
        <title>Complete Genome Sequences of Thermus Strains Isolated from Senami Hot Spring in Japan.</title>
        <authorList>
            <person name="Miyazaki K."/>
        </authorList>
    </citation>
    <scope>NUCLEOTIDE SEQUENCE [LARGE SCALE GENOMIC DNA]</scope>
    <source>
        <strain evidence="3 5">SNM4-1</strain>
    </source>
</reference>
<dbReference type="KEGG" id="tbc:A0O31_00097"/>
<dbReference type="STRING" id="56956.A0O31_00097"/>
<dbReference type="CDD" id="cd13665">
    <property type="entry name" value="PBP2_TRAP_Dctp3_4"/>
    <property type="match status" value="1"/>
</dbReference>
<dbReference type="Pfam" id="PF03480">
    <property type="entry name" value="DctP"/>
    <property type="match status" value="1"/>
</dbReference>
<dbReference type="NCBIfam" id="NF037995">
    <property type="entry name" value="TRAP_S1"/>
    <property type="match status" value="1"/>
</dbReference>
<dbReference type="GO" id="GO:0055085">
    <property type="term" value="P:transmembrane transport"/>
    <property type="evidence" value="ECO:0007669"/>
    <property type="project" value="InterPro"/>
</dbReference>
<dbReference type="Proteomes" id="UP000182993">
    <property type="component" value="Chromosome"/>
</dbReference>
<dbReference type="Proteomes" id="UP000831120">
    <property type="component" value="Chromosome"/>
</dbReference>
<dbReference type="InterPro" id="IPR038404">
    <property type="entry name" value="TRAP_DctP_sf"/>
</dbReference>
<proteinExistence type="predicted"/>
<dbReference type="RefSeq" id="WP_071676211.1">
    <property type="nucleotide sequence ID" value="NZ_AP025593.1"/>
</dbReference>
<keyword evidence="1" id="KW-0732">Signal</keyword>
<protein>
    <submittedName>
        <fullName evidence="2 3">ABC transporter substrate-binding protein</fullName>
    </submittedName>
</protein>
<dbReference type="InterPro" id="IPR018389">
    <property type="entry name" value="DctP_fam"/>
</dbReference>
<evidence type="ECO:0000313" key="4">
    <source>
        <dbReference type="Proteomes" id="UP000182993"/>
    </source>
</evidence>
<evidence type="ECO:0000313" key="3">
    <source>
        <dbReference type="EMBL" id="BDG16329.1"/>
    </source>
</evidence>
<accession>A0A1J0LPX7</accession>
<dbReference type="PANTHER" id="PTHR33376">
    <property type="match status" value="1"/>
</dbReference>
<evidence type="ECO:0000313" key="2">
    <source>
        <dbReference type="EMBL" id="APD08328.1"/>
    </source>
</evidence>
<dbReference type="AlphaFoldDB" id="A0A1J0LPX7"/>
<gene>
    <name evidence="2" type="ORF">A0O31_00097</name>
    <name evidence="3" type="ORF">TbrSNM41_10630</name>
</gene>
<sequence length="370" mass="41992">MRKLNRRQVLKAGLGLLGATASTRFVNVYAQTRTYTLRFANYFPAPAAQSKLIDQFATDIQRLTGGRVRVETYHGGTLLGPAAIYDGVVQGVAHLGITNLAYNFGRFAETEILDLPLGFPNAWVATHVAHEFYERYRPKEWADTVMITLHASPVMEIFSAQKPVRRLEDLRGMTLRGVGYIGRFAEALGATARPIPMPEAYDNVSKRVIDGLMIPYETLVTFRLGEVIRYVTEIWQVGQVHTFYIVANQQAWNGLPQELRDVISNYVKSEFVEKLAAMWNQVDIDGYRYAVKDTKVDVIQLPQEEIARFTQAADRLIQDYTRNLAAKGVSESEVQARLRFIRDRIAYWLREQERRGIKSSTGPASVRIQL</sequence>